<sequence length="702" mass="79193">MALNREMESIQTKDEESPTVEFSSYTWPQVGHKRTMDLDCDNGPSSPKQMIMEFANEEETGSPIVIHIGSGENLVVTGDNDSSIAEGKATVAYIENNHETRGPILEDNIIRKNSIECNDQPAEEINGFPVYKLRRHAPFLNETLELCMGVNLNKELVCHQVPPNVQASAIFVVDFQCVRHHDVVARDKGCFGRQSSPTRHVALKIALDRTIEDIKTIKFMTEDMSPEPGFEFYKIRRHYTWHKFISGLSRIITRLEYKNELFRYGVVQFKLSDEDKSFASNFKPSVQATPEKSHSQRSSSKASIENTRTPRVLTAGTVSKSSSALNSQPSSSSQAKAQASSTASCKNEIFNILQNADKPRPQLSKVADYSKLLSLLKCDEFLCDVSFCSMLTDDTERVLNPRTFAMGELQRHWLQSFCTGANPKSIVSITNLHKLGNVYLTALTCSLPIFVLKDDPSKHPTVLLALMTSLTNEKQDYEYLASKLRQQGITQMVYGTDGVAPLDDVLEKNFPTTGADKSIHVCCFDNAKDIIMQKLDSMKVKTGDFKLLISRQILGFDMEDSGDALVDHRSDAKFREIWSNVEPAWPMAFREWIHKPQEGSERSFYDTLRRCMLRPVRVAAGLGDPPKKYSNRVDNRGINDAITELEQEAKQSVDLVKVHEIFKTRAVDSQITDFVKAMYNMGQLRLAKEYQHLTVSLLNVDK</sequence>
<evidence type="ECO:0000313" key="2">
    <source>
        <dbReference type="EnsemblMetazoa" id="XP_020915797.1"/>
    </source>
</evidence>
<dbReference type="OrthoDB" id="5956297at2759"/>
<protein>
    <submittedName>
        <fullName evidence="2">Uncharacterized protein</fullName>
    </submittedName>
</protein>
<dbReference type="OMA" id="PRSCASI"/>
<dbReference type="Proteomes" id="UP000887567">
    <property type="component" value="Unplaced"/>
</dbReference>
<feature type="region of interest" description="Disordered" evidence="1">
    <location>
        <begin position="283"/>
        <end position="338"/>
    </location>
</feature>
<keyword evidence="3" id="KW-1185">Reference proteome</keyword>
<dbReference type="GeneID" id="110253253"/>
<feature type="region of interest" description="Disordered" evidence="1">
    <location>
        <begin position="1"/>
        <end position="23"/>
    </location>
</feature>
<evidence type="ECO:0000256" key="1">
    <source>
        <dbReference type="SAM" id="MobiDB-lite"/>
    </source>
</evidence>
<name>A0A913Y8F0_EXADI</name>
<dbReference type="KEGG" id="epa:110253253"/>
<evidence type="ECO:0000313" key="3">
    <source>
        <dbReference type="Proteomes" id="UP000887567"/>
    </source>
</evidence>
<proteinExistence type="predicted"/>
<feature type="compositionally biased region" description="Basic and acidic residues" evidence="1">
    <location>
        <begin position="1"/>
        <end position="16"/>
    </location>
</feature>
<reference evidence="2" key="1">
    <citation type="submission" date="2022-11" db="UniProtKB">
        <authorList>
            <consortium name="EnsemblMetazoa"/>
        </authorList>
    </citation>
    <scope>IDENTIFICATION</scope>
</reference>
<feature type="compositionally biased region" description="Low complexity" evidence="1">
    <location>
        <begin position="319"/>
        <end position="338"/>
    </location>
</feature>
<accession>A0A913Y8F0</accession>
<organism evidence="2 3">
    <name type="scientific">Exaiptasia diaphana</name>
    <name type="common">Tropical sea anemone</name>
    <name type="synonym">Aiptasia pulchella</name>
    <dbReference type="NCBI Taxonomy" id="2652724"/>
    <lineage>
        <taxon>Eukaryota</taxon>
        <taxon>Metazoa</taxon>
        <taxon>Cnidaria</taxon>
        <taxon>Anthozoa</taxon>
        <taxon>Hexacorallia</taxon>
        <taxon>Actiniaria</taxon>
        <taxon>Aiptasiidae</taxon>
        <taxon>Exaiptasia</taxon>
    </lineage>
</organism>
<dbReference type="EnsemblMetazoa" id="XM_021060138.1">
    <property type="protein sequence ID" value="XP_020915797.1"/>
    <property type="gene ID" value="LOC110253253"/>
</dbReference>
<dbReference type="AlphaFoldDB" id="A0A913Y8F0"/>
<dbReference type="RefSeq" id="XP_020915797.1">
    <property type="nucleotide sequence ID" value="XM_021060138.1"/>
</dbReference>